<name>A0A1G1YQY6_9BACT</name>
<evidence type="ECO:0000313" key="2">
    <source>
        <dbReference type="Proteomes" id="UP000177250"/>
    </source>
</evidence>
<dbReference type="AlphaFoldDB" id="A0A1G1YQY6"/>
<sequence length="97" mass="10847">MKAKIVRLTVYEGAMDWIHGGGRKIKRLVVEEASNLAITLFDGQVHAFTGFNLKEEDGCEVIGEIEAPDELIEKALAFIRAKDELNGLKSQFEAWLI</sequence>
<dbReference type="EMBL" id="MHIO01000011">
    <property type="protein sequence ID" value="OGY54040.1"/>
    <property type="molecule type" value="Genomic_DNA"/>
</dbReference>
<accession>A0A1G1YQY6</accession>
<dbReference type="Proteomes" id="UP000177250">
    <property type="component" value="Unassembled WGS sequence"/>
</dbReference>
<proteinExistence type="predicted"/>
<evidence type="ECO:0000313" key="1">
    <source>
        <dbReference type="EMBL" id="OGY54040.1"/>
    </source>
</evidence>
<reference evidence="1 2" key="1">
    <citation type="journal article" date="2016" name="Nat. Commun.">
        <title>Thousands of microbial genomes shed light on interconnected biogeochemical processes in an aquifer system.</title>
        <authorList>
            <person name="Anantharaman K."/>
            <person name="Brown C.T."/>
            <person name="Hug L.A."/>
            <person name="Sharon I."/>
            <person name="Castelle C.J."/>
            <person name="Probst A.J."/>
            <person name="Thomas B.C."/>
            <person name="Singh A."/>
            <person name="Wilkins M.J."/>
            <person name="Karaoz U."/>
            <person name="Brodie E.L."/>
            <person name="Williams K.H."/>
            <person name="Hubbard S.S."/>
            <person name="Banfield J.F."/>
        </authorList>
    </citation>
    <scope>NUCLEOTIDE SEQUENCE [LARGE SCALE GENOMIC DNA]</scope>
</reference>
<comment type="caution">
    <text evidence="1">The sequence shown here is derived from an EMBL/GenBank/DDBJ whole genome shotgun (WGS) entry which is preliminary data.</text>
</comment>
<protein>
    <submittedName>
        <fullName evidence="1">Uncharacterized protein</fullName>
    </submittedName>
</protein>
<gene>
    <name evidence="1" type="ORF">A3B15_00095</name>
</gene>
<organism evidence="1 2">
    <name type="scientific">Candidatus Buchananbacteria bacterium RIFCSPLOWO2_01_FULL_45_31</name>
    <dbReference type="NCBI Taxonomy" id="1797545"/>
    <lineage>
        <taxon>Bacteria</taxon>
        <taxon>Candidatus Buchananiibacteriota</taxon>
    </lineage>
</organism>